<proteinExistence type="predicted"/>
<evidence type="ECO:0000313" key="1">
    <source>
        <dbReference type="EMBL" id="KAI8547823.1"/>
    </source>
</evidence>
<protein>
    <submittedName>
        <fullName evidence="1">Uncharacterized protein</fullName>
    </submittedName>
</protein>
<organism evidence="1 2">
    <name type="scientific">Rhododendron molle</name>
    <name type="common">Chinese azalea</name>
    <name type="synonym">Azalea mollis</name>
    <dbReference type="NCBI Taxonomy" id="49168"/>
    <lineage>
        <taxon>Eukaryota</taxon>
        <taxon>Viridiplantae</taxon>
        <taxon>Streptophyta</taxon>
        <taxon>Embryophyta</taxon>
        <taxon>Tracheophyta</taxon>
        <taxon>Spermatophyta</taxon>
        <taxon>Magnoliopsida</taxon>
        <taxon>eudicotyledons</taxon>
        <taxon>Gunneridae</taxon>
        <taxon>Pentapetalae</taxon>
        <taxon>asterids</taxon>
        <taxon>Ericales</taxon>
        <taxon>Ericaceae</taxon>
        <taxon>Ericoideae</taxon>
        <taxon>Rhodoreae</taxon>
        <taxon>Rhododendron</taxon>
    </lineage>
</organism>
<gene>
    <name evidence="1" type="ORF">RHMOL_Rhmol07G0225800</name>
</gene>
<accession>A0ACC0N5M1</accession>
<keyword evidence="2" id="KW-1185">Reference proteome</keyword>
<sequence length="717" mass="81444">MGRLRKKFGGNTAEASSEPFSSQDRTPKSLKPKPKISRNTLNKETLQTRDNKKKKSVLGSRKPSVNNEEEDDNSRSAIQKSTTGGQRNKMNQDKGAGLENQENHEQGEKKMEKLGGIEKKQQFAKNKEKWFKPIKDGQMKEEKHGPLESQQIEKQKEKLDGLQKKQHFDQKKERWFKKTENILMNEEKHGQLQSQQNEKQKEKLDDLQKKPHFDKKEKWPKKTEHGQMNEEKHGQLKSQQNGNNKKKLGGLICMCNAKTKPDCFRYSLMGLPIGNKELVLGIKPGLKLFLYDFDLKLLYGIYTASSNGGLKLEPAAFGGGFPAQVRFSVYQDCFPLPESVFKRAIKENYDKKNRFNTELTDVQVEKLTELFRPAEVHLHAPPLGPTPMAAVQDSNLLTYNEGRRYSGQHLMYGNVPSIEREDISQNHFPSEIEYRTYGLRGERLNFTPPRSQIAPPLEHHLDPVRQHLLMHPGYQYTDAAPAQVQLATHHDAHIASENQTYGLFPRQELRSSTSLAATTSASIVDPYSKIAYTYPHGGSYLDLYRPPSGGEEVPLLGSHSSTGRGDSYLTESTHLRRPENVDTATLYSTYASNALSEYNQITKHQVVGPQSSLAPVSSRYSFAEAREHAQQCFDRMKPSLCRLAFRTDISKHYDDCISFVVFLDELFGRGGLRTPSRLSSRRCHMSPAHWCCVSSSDWTVNFSTVSCVTLLARDVTF</sequence>
<reference evidence="1" key="1">
    <citation type="submission" date="2022-02" db="EMBL/GenBank/DDBJ databases">
        <title>Plant Genome Project.</title>
        <authorList>
            <person name="Zhang R.-G."/>
        </authorList>
    </citation>
    <scope>NUCLEOTIDE SEQUENCE</scope>
    <source>
        <strain evidence="1">AT1</strain>
    </source>
</reference>
<comment type="caution">
    <text evidence="1">The sequence shown here is derived from an EMBL/GenBank/DDBJ whole genome shotgun (WGS) entry which is preliminary data.</text>
</comment>
<dbReference type="EMBL" id="CM046394">
    <property type="protein sequence ID" value="KAI8547823.1"/>
    <property type="molecule type" value="Genomic_DNA"/>
</dbReference>
<name>A0ACC0N5M1_RHOML</name>
<dbReference type="Proteomes" id="UP001062846">
    <property type="component" value="Chromosome 7"/>
</dbReference>
<evidence type="ECO:0000313" key="2">
    <source>
        <dbReference type="Proteomes" id="UP001062846"/>
    </source>
</evidence>